<organism evidence="2 3">
    <name type="scientific">Cuniculiplasma divulgatum</name>
    <dbReference type="NCBI Taxonomy" id="1673428"/>
    <lineage>
        <taxon>Archaea</taxon>
        <taxon>Methanobacteriati</taxon>
        <taxon>Thermoplasmatota</taxon>
        <taxon>Thermoplasmata</taxon>
        <taxon>Thermoplasmatales</taxon>
        <taxon>Cuniculiplasmataceae</taxon>
        <taxon>Cuniculiplasma</taxon>
    </lineage>
</organism>
<dbReference type="SUPFAM" id="SSF52540">
    <property type="entry name" value="P-loop containing nucleoside triphosphate hydrolases"/>
    <property type="match status" value="1"/>
</dbReference>
<dbReference type="Pfam" id="PF13175">
    <property type="entry name" value="AAA_15"/>
    <property type="match status" value="1"/>
</dbReference>
<proteinExistence type="predicted"/>
<dbReference type="InterPro" id="IPR041685">
    <property type="entry name" value="AAA_GajA/Old/RecF-like"/>
</dbReference>
<dbReference type="PANTHER" id="PTHR43581:SF4">
    <property type="entry name" value="ATP_GTP PHOSPHATASE"/>
    <property type="match status" value="1"/>
</dbReference>
<evidence type="ECO:0000313" key="2">
    <source>
        <dbReference type="EMBL" id="SJK84883.1"/>
    </source>
</evidence>
<dbReference type="InterPro" id="IPR051396">
    <property type="entry name" value="Bact_Antivir_Def_Nuclease"/>
</dbReference>
<dbReference type="EMBL" id="LT719092">
    <property type="protein sequence ID" value="SJK84883.1"/>
    <property type="molecule type" value="Genomic_DNA"/>
</dbReference>
<feature type="domain" description="Endonuclease GajA/Old nuclease/RecF-like AAA" evidence="1">
    <location>
        <begin position="1"/>
        <end position="370"/>
    </location>
</feature>
<dbReference type="KEGG" id="cdiv:CPM_1066"/>
<sequence length="425" mass="49111">MRIKEINIESFKGIDSLEFKPRLLNVIVGRNNTGKTSVLEAIAVTMDRVFFEQNYSDSPSSIVNYLVNALEINLVLTGNTNSSKSLKVEKISEQDVYKNIASTILERVNQIRKDKRYNLERKNSPGKNKNATKVEIHDEISIIQQTINNVIKDQLNSDNNKKLFQDCVLIKYNRGESTLFKGENFRLNEIIMTGEVIERLYKNKKLQLKYLLDYHMRHDLNPFVNSRKVKNRKFGEYKKIILVNDPVKTLNTLLDQKDGNQELALKIEEILKSDIILPNLKRFDFTELVFDTVNGTKTVKFSMMGEGFQTLVAILAILKSNENSKSVILLEEPEIHMHPGYVTELVKYISQISSSLKIQLFITTHSSDLIQSLFNQEQPQIQEFLRRNLVLLRLNKSKDSIIGERMTYKEAKESVYDLELDLRGI</sequence>
<protein>
    <submittedName>
        <fullName evidence="2">SMC domain protein</fullName>
    </submittedName>
</protein>
<evidence type="ECO:0000259" key="1">
    <source>
        <dbReference type="Pfam" id="PF13175"/>
    </source>
</evidence>
<dbReference type="PANTHER" id="PTHR43581">
    <property type="entry name" value="ATP/GTP PHOSPHATASE"/>
    <property type="match status" value="1"/>
</dbReference>
<gene>
    <name evidence="2" type="ORF">CPM_1066</name>
</gene>
<dbReference type="Gene3D" id="3.40.50.300">
    <property type="entry name" value="P-loop containing nucleotide triphosphate hydrolases"/>
    <property type="match status" value="1"/>
</dbReference>
<keyword evidence="3" id="KW-1185">Reference proteome</keyword>
<dbReference type="STRING" id="1673428.CPM_1066"/>
<name>A0A1R4A7D6_9ARCH</name>
<dbReference type="AlphaFoldDB" id="A0A1R4A7D6"/>
<dbReference type="RefSeq" id="WP_077076295.1">
    <property type="nucleotide sequence ID" value="NZ_LT719092.1"/>
</dbReference>
<reference evidence="3" key="1">
    <citation type="submission" date="2016-06" db="EMBL/GenBank/DDBJ databases">
        <authorList>
            <person name="Toshchakov V.S."/>
        </authorList>
    </citation>
    <scope>NUCLEOTIDE SEQUENCE [LARGE SCALE GENOMIC DNA]</scope>
    <source>
        <strain>PM4 (JCM 30641</strain>
        <strain evidence="3">\VKM B-2940)</strain>
    </source>
</reference>
<evidence type="ECO:0000313" key="3">
    <source>
        <dbReference type="Proteomes" id="UP000187822"/>
    </source>
</evidence>
<dbReference type="InterPro" id="IPR027417">
    <property type="entry name" value="P-loop_NTPase"/>
</dbReference>
<accession>A0A1R4A7D6</accession>
<dbReference type="OrthoDB" id="25344at2157"/>
<dbReference type="Proteomes" id="UP000187822">
    <property type="component" value="Chromosome I"/>
</dbReference>
<dbReference type="GeneID" id="30927666"/>